<evidence type="ECO:0000313" key="1">
    <source>
        <dbReference type="EMBL" id="KAF5332015.1"/>
    </source>
</evidence>
<name>A0A8H5BYR7_9AGAR</name>
<evidence type="ECO:0000313" key="2">
    <source>
        <dbReference type="Proteomes" id="UP000559256"/>
    </source>
</evidence>
<keyword evidence="2" id="KW-1185">Reference proteome</keyword>
<reference evidence="1 2" key="1">
    <citation type="journal article" date="2020" name="ISME J.">
        <title>Uncovering the hidden diversity of litter-decomposition mechanisms in mushroom-forming fungi.</title>
        <authorList>
            <person name="Floudas D."/>
            <person name="Bentzer J."/>
            <person name="Ahren D."/>
            <person name="Johansson T."/>
            <person name="Persson P."/>
            <person name="Tunlid A."/>
        </authorList>
    </citation>
    <scope>NUCLEOTIDE SEQUENCE [LARGE SCALE GENOMIC DNA]</scope>
    <source>
        <strain evidence="1 2">CBS 291.85</strain>
    </source>
</reference>
<sequence length="67" mass="7629">MPLFSFSRTNSRRGMEPLRQKLRKATGEVDRPKQTTPPVILLAKNKAGTLDIKEKYGYVSKDAMQHP</sequence>
<dbReference type="OrthoDB" id="428260at2759"/>
<protein>
    <submittedName>
        <fullName evidence="1">Uncharacterized protein</fullName>
    </submittedName>
</protein>
<proteinExistence type="predicted"/>
<organism evidence="1 2">
    <name type="scientific">Tetrapyrgos nigripes</name>
    <dbReference type="NCBI Taxonomy" id="182062"/>
    <lineage>
        <taxon>Eukaryota</taxon>
        <taxon>Fungi</taxon>
        <taxon>Dikarya</taxon>
        <taxon>Basidiomycota</taxon>
        <taxon>Agaricomycotina</taxon>
        <taxon>Agaricomycetes</taxon>
        <taxon>Agaricomycetidae</taxon>
        <taxon>Agaricales</taxon>
        <taxon>Marasmiineae</taxon>
        <taxon>Marasmiaceae</taxon>
        <taxon>Tetrapyrgos</taxon>
    </lineage>
</organism>
<gene>
    <name evidence="1" type="ORF">D9758_014600</name>
</gene>
<accession>A0A8H5BYR7</accession>
<dbReference type="Proteomes" id="UP000559256">
    <property type="component" value="Unassembled WGS sequence"/>
</dbReference>
<dbReference type="AlphaFoldDB" id="A0A8H5BYR7"/>
<dbReference type="EMBL" id="JAACJM010000316">
    <property type="protein sequence ID" value="KAF5332015.1"/>
    <property type="molecule type" value="Genomic_DNA"/>
</dbReference>
<comment type="caution">
    <text evidence="1">The sequence shown here is derived from an EMBL/GenBank/DDBJ whole genome shotgun (WGS) entry which is preliminary data.</text>
</comment>